<evidence type="ECO:0000256" key="3">
    <source>
        <dbReference type="PIRSR" id="PIRSR606689-1"/>
    </source>
</evidence>
<dbReference type="InterPro" id="IPR006689">
    <property type="entry name" value="Small_GTPase_ARF/SAR"/>
</dbReference>
<evidence type="ECO:0000313" key="6">
    <source>
        <dbReference type="Proteomes" id="UP000092321"/>
    </source>
</evidence>
<keyword evidence="4" id="KW-0460">Magnesium</keyword>
<evidence type="ECO:0000256" key="2">
    <source>
        <dbReference type="ARBA" id="ARBA00023134"/>
    </source>
</evidence>
<comment type="caution">
    <text evidence="5">The sequence shown here is derived from an EMBL/GenBank/DDBJ whole genome shotgun (WGS) entry which is preliminary data.</text>
</comment>
<gene>
    <name evidence="5" type="ORF">HANVADRAFT_2310</name>
</gene>
<keyword evidence="6" id="KW-1185">Reference proteome</keyword>
<dbReference type="SUPFAM" id="SSF52540">
    <property type="entry name" value="P-loop containing nucleoside triphosphate hydrolases"/>
    <property type="match status" value="1"/>
</dbReference>
<accession>A0A1B7TE05</accession>
<dbReference type="GO" id="GO:0046872">
    <property type="term" value="F:metal ion binding"/>
    <property type="evidence" value="ECO:0007669"/>
    <property type="project" value="UniProtKB-KW"/>
</dbReference>
<reference evidence="6" key="1">
    <citation type="journal article" date="2016" name="Proc. Natl. Acad. Sci. U.S.A.">
        <title>Comparative genomics of biotechnologically important yeasts.</title>
        <authorList>
            <person name="Riley R."/>
            <person name="Haridas S."/>
            <person name="Wolfe K.H."/>
            <person name="Lopes M.R."/>
            <person name="Hittinger C.T."/>
            <person name="Goeker M."/>
            <person name="Salamov A.A."/>
            <person name="Wisecaver J.H."/>
            <person name="Long T.M."/>
            <person name="Calvey C.H."/>
            <person name="Aerts A.L."/>
            <person name="Barry K.W."/>
            <person name="Choi C."/>
            <person name="Clum A."/>
            <person name="Coughlan A.Y."/>
            <person name="Deshpande S."/>
            <person name="Douglass A.P."/>
            <person name="Hanson S.J."/>
            <person name="Klenk H.-P."/>
            <person name="LaButti K.M."/>
            <person name="Lapidus A."/>
            <person name="Lindquist E.A."/>
            <person name="Lipzen A.M."/>
            <person name="Meier-Kolthoff J.P."/>
            <person name="Ohm R.A."/>
            <person name="Otillar R.P."/>
            <person name="Pangilinan J.L."/>
            <person name="Peng Y."/>
            <person name="Rokas A."/>
            <person name="Rosa C.A."/>
            <person name="Scheuner C."/>
            <person name="Sibirny A.A."/>
            <person name="Slot J.C."/>
            <person name="Stielow J.B."/>
            <person name="Sun H."/>
            <person name="Kurtzman C.P."/>
            <person name="Blackwell M."/>
            <person name="Grigoriev I.V."/>
            <person name="Jeffries T.W."/>
        </authorList>
    </citation>
    <scope>NUCLEOTIDE SEQUENCE [LARGE SCALE GENOMIC DNA]</scope>
    <source>
        <strain evidence="6">NRRL Y-1626</strain>
    </source>
</reference>
<sequence length="269" mass="31855">MNFNFKRLKKHIINKFKPFNGKIIILGLNDNSKRHVLYKICLLMRNISKKNYSSIKFLNKQERKQQQNLQQFSSSDNTKILNKTIDREKFNEGSNFKVETVIFDNNKVNIWDVSTDKIFDENLKWQVWQNSIIGTQFLIYCVDASNEDENKIIASRDKLIKLLSDKNLQHISFAVLFNNMETVGNENEQLEKLSKLKQIFSNLNCKQDYKLFGCSSKIIYNENPETMKYLNKNCNYTTDYSSLNKKDFKKYCKMDSMVEMMDWMVTNLA</sequence>
<dbReference type="Proteomes" id="UP000092321">
    <property type="component" value="Unassembled WGS sequence"/>
</dbReference>
<protein>
    <recommendedName>
        <fullName evidence="7">P-loop containing nucleoside triphosphate hydrolase protein</fullName>
    </recommendedName>
</protein>
<feature type="binding site" evidence="4">
    <location>
        <position position="78"/>
    </location>
    <ligand>
        <name>Mg(2+)</name>
        <dbReference type="ChEBI" id="CHEBI:18420"/>
    </ligand>
</feature>
<organism evidence="5 6">
    <name type="scientific">Hanseniaspora valbyensis NRRL Y-1626</name>
    <dbReference type="NCBI Taxonomy" id="766949"/>
    <lineage>
        <taxon>Eukaryota</taxon>
        <taxon>Fungi</taxon>
        <taxon>Dikarya</taxon>
        <taxon>Ascomycota</taxon>
        <taxon>Saccharomycotina</taxon>
        <taxon>Saccharomycetes</taxon>
        <taxon>Saccharomycodales</taxon>
        <taxon>Saccharomycodaceae</taxon>
        <taxon>Hanseniaspora</taxon>
    </lineage>
</organism>
<proteinExistence type="predicted"/>
<keyword evidence="1 3" id="KW-0547">Nucleotide-binding</keyword>
<evidence type="ECO:0000256" key="1">
    <source>
        <dbReference type="ARBA" id="ARBA00022741"/>
    </source>
</evidence>
<evidence type="ECO:0000256" key="4">
    <source>
        <dbReference type="PIRSR" id="PIRSR606689-2"/>
    </source>
</evidence>
<dbReference type="EMBL" id="LXPE01000012">
    <property type="protein sequence ID" value="OBA26938.1"/>
    <property type="molecule type" value="Genomic_DNA"/>
</dbReference>
<evidence type="ECO:0008006" key="7">
    <source>
        <dbReference type="Google" id="ProtNLM"/>
    </source>
</evidence>
<dbReference type="GO" id="GO:0003924">
    <property type="term" value="F:GTPase activity"/>
    <property type="evidence" value="ECO:0007669"/>
    <property type="project" value="InterPro"/>
</dbReference>
<dbReference type="Pfam" id="PF00025">
    <property type="entry name" value="Arf"/>
    <property type="match status" value="1"/>
</dbReference>
<dbReference type="AlphaFoldDB" id="A0A1B7TE05"/>
<dbReference type="OrthoDB" id="10326927at2759"/>
<evidence type="ECO:0000313" key="5">
    <source>
        <dbReference type="EMBL" id="OBA26938.1"/>
    </source>
</evidence>
<feature type="binding site" evidence="3">
    <location>
        <begin position="178"/>
        <end position="181"/>
    </location>
    <ligand>
        <name>GTP</name>
        <dbReference type="ChEBI" id="CHEBI:37565"/>
    </ligand>
</feature>
<dbReference type="InterPro" id="IPR027417">
    <property type="entry name" value="P-loop_NTPase"/>
</dbReference>
<keyword evidence="4" id="KW-0479">Metal-binding</keyword>
<name>A0A1B7TE05_9ASCO</name>
<keyword evidence="2 3" id="KW-0342">GTP-binding</keyword>
<dbReference type="GO" id="GO:0005525">
    <property type="term" value="F:GTP binding"/>
    <property type="evidence" value="ECO:0007669"/>
    <property type="project" value="UniProtKB-KW"/>
</dbReference>
<dbReference type="Gene3D" id="3.40.50.300">
    <property type="entry name" value="P-loop containing nucleotide triphosphate hydrolases"/>
    <property type="match status" value="1"/>
</dbReference>
<dbReference type="PROSITE" id="PS51417">
    <property type="entry name" value="ARF"/>
    <property type="match status" value="1"/>
</dbReference>